<accession>A0A0F2TE33</accession>
<evidence type="ECO:0000313" key="1">
    <source>
        <dbReference type="EMBL" id="KJS61433.1"/>
    </source>
</evidence>
<evidence type="ECO:0000313" key="2">
    <source>
        <dbReference type="Proteomes" id="UP000033699"/>
    </source>
</evidence>
<dbReference type="EMBL" id="JZKH01000026">
    <property type="protein sequence ID" value="KJS61433.1"/>
    <property type="molecule type" value="Genomic_DNA"/>
</dbReference>
<reference evidence="1 2" key="1">
    <citation type="submission" date="2015-02" db="EMBL/GenBank/DDBJ databases">
        <authorList>
            <person name="Ju K.-S."/>
            <person name="Doroghazi J.R."/>
            <person name="Metcalf W."/>
        </authorList>
    </citation>
    <scope>NUCLEOTIDE SEQUENCE [LARGE SCALE GENOMIC DNA]</scope>
    <source>
        <strain evidence="1 2">ATCC 31215</strain>
    </source>
</reference>
<dbReference type="OrthoDB" id="9798220at2"/>
<dbReference type="PATRIC" id="fig|359131.3.peg.3281"/>
<keyword evidence="2" id="KW-1185">Reference proteome</keyword>
<proteinExistence type="predicted"/>
<protein>
    <submittedName>
        <fullName evidence="1">Thioredoxin</fullName>
    </submittedName>
</protein>
<gene>
    <name evidence="1" type="ORF">VM95_14815</name>
</gene>
<comment type="caution">
    <text evidence="1">The sequence shown here is derived from an EMBL/GenBank/DDBJ whole genome shotgun (WGS) entry which is preliminary data.</text>
</comment>
<organism evidence="1 2">
    <name type="scientific">Streptomyces rubellomurinus (strain ATCC 31215)</name>
    <dbReference type="NCBI Taxonomy" id="359131"/>
    <lineage>
        <taxon>Bacteria</taxon>
        <taxon>Bacillati</taxon>
        <taxon>Actinomycetota</taxon>
        <taxon>Actinomycetes</taxon>
        <taxon>Kitasatosporales</taxon>
        <taxon>Streptomycetaceae</taxon>
        <taxon>Streptomyces</taxon>
    </lineage>
</organism>
<dbReference type="AlphaFoldDB" id="A0A0F2TE33"/>
<name>A0A0F2TE33_STRR3</name>
<dbReference type="Proteomes" id="UP000033699">
    <property type="component" value="Unassembled WGS sequence"/>
</dbReference>
<dbReference type="RefSeq" id="WP_045696630.1">
    <property type="nucleotide sequence ID" value="NZ_JZKH01000026.1"/>
</dbReference>
<sequence length="159" mass="16944">MSPVTAMTPEQAGTRIQQALDRLAGADAQEAGEHLVRELMTLYGDALAHLVRALPPAALAPLLDEPALAGLLVLHDLHPEDTTTRITRALATLPEPVELVGFDPADGIVRLRRTRSGCGCAEQDIEDALACHAPEVTAVELDRAPQLLQIGSRPPAETR</sequence>